<comment type="subcellular location">
    <subcellularLocation>
        <location evidence="1">Cell membrane</location>
        <topology evidence="1">Multi-pass membrane protein</topology>
    </subcellularLocation>
</comment>
<organism evidence="10 11">
    <name type="scientific">Paenibacillus agaridevorans</name>
    <dbReference type="NCBI Taxonomy" id="171404"/>
    <lineage>
        <taxon>Bacteria</taxon>
        <taxon>Bacillati</taxon>
        <taxon>Bacillota</taxon>
        <taxon>Bacilli</taxon>
        <taxon>Bacillales</taxon>
        <taxon>Paenibacillaceae</taxon>
        <taxon>Paenibacillus</taxon>
    </lineage>
</organism>
<gene>
    <name evidence="10" type="ORF">PAT3040_04976</name>
</gene>
<dbReference type="Pfam" id="PF12704">
    <property type="entry name" value="MacB_PCD"/>
    <property type="match status" value="1"/>
</dbReference>
<dbReference type="RefSeq" id="WP_108994797.1">
    <property type="nucleotide sequence ID" value="NZ_BDQX01000292.1"/>
</dbReference>
<dbReference type="PANTHER" id="PTHR30572:SF4">
    <property type="entry name" value="ABC TRANSPORTER PERMEASE YTRF"/>
    <property type="match status" value="1"/>
</dbReference>
<evidence type="ECO:0000256" key="2">
    <source>
        <dbReference type="ARBA" id="ARBA00022475"/>
    </source>
</evidence>
<keyword evidence="2" id="KW-1003">Cell membrane</keyword>
<dbReference type="GO" id="GO:0022857">
    <property type="term" value="F:transmembrane transporter activity"/>
    <property type="evidence" value="ECO:0007669"/>
    <property type="project" value="TreeGrafter"/>
</dbReference>
<evidence type="ECO:0000313" key="10">
    <source>
        <dbReference type="EMBL" id="GBG10255.1"/>
    </source>
</evidence>
<dbReference type="Pfam" id="PF02687">
    <property type="entry name" value="FtsX"/>
    <property type="match status" value="1"/>
</dbReference>
<feature type="domain" description="MacB-like periplasmic core" evidence="9">
    <location>
        <begin position="21"/>
        <end position="232"/>
    </location>
</feature>
<evidence type="ECO:0000256" key="4">
    <source>
        <dbReference type="ARBA" id="ARBA00022989"/>
    </source>
</evidence>
<evidence type="ECO:0000259" key="8">
    <source>
        <dbReference type="Pfam" id="PF02687"/>
    </source>
</evidence>
<sequence length="390" mass="41542">MKLSQGFRMAFSSILSNKLRTVLSMLGILIGVATVIALVAMGEGSSRQVEEQVSSLGTNMLSVTITGRGTDTTLTKEEALELANIEGIAGISPVVSSSASVKYDKTSTNVTVDGITTEYELVQDFSVQSGRYITAMDERNKTRVALIGVTTSDELFGSDDPLGKVVLVNGMRFTIVGLLEPKGSSLAGSNDEKLLIPLSVAQRIFNSDGVRTVYIQTTEMDVMDAVTSRLETELTGLFRGDSNSYRVFNQQDAMDTLNAVNETMNTMLVGVAAISLVVGGIGIMNIMLVSVTERTREIGIRKSLGAKRRDVMLQFLIEAMSISTLGGALGVALGYAASFVIETAMDSPTAVSSDMALYAFLFSACVGIVFGLFPAYKAAGLKPVDALRHD</sequence>
<feature type="transmembrane region" description="Helical" evidence="7">
    <location>
        <begin position="267"/>
        <end position="291"/>
    </location>
</feature>
<feature type="transmembrane region" description="Helical" evidence="7">
    <location>
        <begin position="355"/>
        <end position="373"/>
    </location>
</feature>
<keyword evidence="4 7" id="KW-1133">Transmembrane helix</keyword>
<reference evidence="10 11" key="1">
    <citation type="submission" date="2017-08" db="EMBL/GenBank/DDBJ databases">
        <title>Substantial Increase in Enzyme Production by Combined Drug-Resistance Mutations in Paenibacillus agaridevorans.</title>
        <authorList>
            <person name="Tanaka Y."/>
            <person name="Funane K."/>
            <person name="Hosaka T."/>
            <person name="Shiwa Y."/>
            <person name="Fujita N."/>
            <person name="Miyazaki T."/>
            <person name="Yoshikawa H."/>
            <person name="Murakami K."/>
            <person name="Kasahara K."/>
            <person name="Inaoka T."/>
            <person name="Hiraga Y."/>
            <person name="Ochi K."/>
        </authorList>
    </citation>
    <scope>NUCLEOTIDE SEQUENCE [LARGE SCALE GENOMIC DNA]</scope>
    <source>
        <strain evidence="10 11">T-3040</strain>
    </source>
</reference>
<accession>A0A2R5EVV4</accession>
<dbReference type="Proteomes" id="UP000245202">
    <property type="component" value="Unassembled WGS sequence"/>
</dbReference>
<feature type="domain" description="ABC3 transporter permease C-terminal" evidence="8">
    <location>
        <begin position="271"/>
        <end position="382"/>
    </location>
</feature>
<dbReference type="InterPro" id="IPR025857">
    <property type="entry name" value="MacB_PCD"/>
</dbReference>
<dbReference type="GO" id="GO:0005886">
    <property type="term" value="C:plasma membrane"/>
    <property type="evidence" value="ECO:0007669"/>
    <property type="project" value="UniProtKB-SubCell"/>
</dbReference>
<protein>
    <submittedName>
        <fullName evidence="10">ABC transporter permease</fullName>
    </submittedName>
</protein>
<evidence type="ECO:0000256" key="7">
    <source>
        <dbReference type="SAM" id="Phobius"/>
    </source>
</evidence>
<keyword evidence="11" id="KW-1185">Reference proteome</keyword>
<dbReference type="InterPro" id="IPR003838">
    <property type="entry name" value="ABC3_permease_C"/>
</dbReference>
<proteinExistence type="inferred from homology"/>
<evidence type="ECO:0000313" key="11">
    <source>
        <dbReference type="Proteomes" id="UP000245202"/>
    </source>
</evidence>
<evidence type="ECO:0000256" key="3">
    <source>
        <dbReference type="ARBA" id="ARBA00022692"/>
    </source>
</evidence>
<dbReference type="EMBL" id="BDQX01000292">
    <property type="protein sequence ID" value="GBG10255.1"/>
    <property type="molecule type" value="Genomic_DNA"/>
</dbReference>
<dbReference type="AlphaFoldDB" id="A0A2R5EVV4"/>
<keyword evidence="5 7" id="KW-0472">Membrane</keyword>
<comment type="caution">
    <text evidence="10">The sequence shown here is derived from an EMBL/GenBank/DDBJ whole genome shotgun (WGS) entry which is preliminary data.</text>
</comment>
<feature type="transmembrane region" description="Helical" evidence="7">
    <location>
        <begin position="311"/>
        <end position="335"/>
    </location>
</feature>
<evidence type="ECO:0000256" key="5">
    <source>
        <dbReference type="ARBA" id="ARBA00023136"/>
    </source>
</evidence>
<feature type="transmembrane region" description="Helical" evidence="7">
    <location>
        <begin position="21"/>
        <end position="42"/>
    </location>
</feature>
<keyword evidence="3 7" id="KW-0812">Transmembrane</keyword>
<comment type="similarity">
    <text evidence="6">Belongs to the ABC-4 integral membrane protein family.</text>
</comment>
<evidence type="ECO:0000256" key="1">
    <source>
        <dbReference type="ARBA" id="ARBA00004651"/>
    </source>
</evidence>
<dbReference type="PANTHER" id="PTHR30572">
    <property type="entry name" value="MEMBRANE COMPONENT OF TRANSPORTER-RELATED"/>
    <property type="match status" value="1"/>
</dbReference>
<name>A0A2R5EVV4_9BACL</name>
<evidence type="ECO:0000256" key="6">
    <source>
        <dbReference type="ARBA" id="ARBA00038076"/>
    </source>
</evidence>
<dbReference type="InterPro" id="IPR050250">
    <property type="entry name" value="Macrolide_Exporter_MacB"/>
</dbReference>
<evidence type="ECO:0000259" key="9">
    <source>
        <dbReference type="Pfam" id="PF12704"/>
    </source>
</evidence>